<sequence length="300" mass="35245">MQDLKYNQDANASLNSYKGKYLKYKNKYLNEKKKLSNNLFQNQAGGAADAEELRVQNLEDQVIQLRNQLQANVNLNQENINFIVNNVLNEVNLRRLPDDTIVVLVQYIRDNVNIQFINFNDLVTLIQNFIRGIQGNEEELRNNLRLFFEDNSDLINDNIAIILNGVFAFINANGLYLNNIIELTNHLRGMNLRALNFIQIRDNIIEFLRNQIGEPENEVQRERNNLRLFLQNNTNLNNDDIDTILNNVFLYIHDRRLQPNIIPNLMNHLRGVNNLRNIQMDNALEIIMDQLENYFPIIMY</sequence>
<protein>
    <submittedName>
        <fullName evidence="2">Uncharacterized protein</fullName>
    </submittedName>
</protein>
<proteinExistence type="predicted"/>
<evidence type="ECO:0000313" key="2">
    <source>
        <dbReference type="EMBL" id="VVU94359.1"/>
    </source>
</evidence>
<keyword evidence="1" id="KW-0175">Coiled coil</keyword>
<name>A0A5E8CI97_9ZZZZ</name>
<dbReference type="AlphaFoldDB" id="A0A5E8CI97"/>
<reference evidence="2" key="1">
    <citation type="submission" date="2019-09" db="EMBL/GenBank/DDBJ databases">
        <authorList>
            <person name="Needham M D."/>
        </authorList>
    </citation>
    <scope>NUCLEOTIDE SEQUENCE</scope>
</reference>
<organism evidence="2">
    <name type="scientific">seawater metagenome</name>
    <dbReference type="NCBI Taxonomy" id="1561972"/>
    <lineage>
        <taxon>unclassified sequences</taxon>
        <taxon>metagenomes</taxon>
        <taxon>ecological metagenomes</taxon>
    </lineage>
</organism>
<feature type="coiled-coil region" evidence="1">
    <location>
        <begin position="48"/>
        <end position="75"/>
    </location>
</feature>
<accession>A0A5E8CI97</accession>
<dbReference type="EMBL" id="CABVLZ010000001">
    <property type="protein sequence ID" value="VVU94359.1"/>
    <property type="molecule type" value="Genomic_DNA"/>
</dbReference>
<evidence type="ECO:0000256" key="1">
    <source>
        <dbReference type="SAM" id="Coils"/>
    </source>
</evidence>
<gene>
    <name evidence="2" type="ORF">CPAV1605_81</name>
</gene>